<proteinExistence type="predicted"/>
<feature type="signal peptide" evidence="1">
    <location>
        <begin position="1"/>
        <end position="15"/>
    </location>
</feature>
<evidence type="ECO:0000313" key="3">
    <source>
        <dbReference type="Proteomes" id="UP000324800"/>
    </source>
</evidence>
<reference evidence="2 3" key="1">
    <citation type="submission" date="2019-03" db="EMBL/GenBank/DDBJ databases">
        <title>Single cell metagenomics reveals metabolic interactions within the superorganism composed of flagellate Streblomastix strix and complex community of Bacteroidetes bacteria on its surface.</title>
        <authorList>
            <person name="Treitli S.C."/>
            <person name="Kolisko M."/>
            <person name="Husnik F."/>
            <person name="Keeling P."/>
            <person name="Hampl V."/>
        </authorList>
    </citation>
    <scope>NUCLEOTIDE SEQUENCE [LARGE SCALE GENOMIC DNA]</scope>
    <source>
        <strain evidence="2">ST1C</strain>
    </source>
</reference>
<dbReference type="EMBL" id="SNRW01020121">
    <property type="protein sequence ID" value="KAA6365759.1"/>
    <property type="molecule type" value="Genomic_DNA"/>
</dbReference>
<name>A0A5J4U5U8_9EUKA</name>
<evidence type="ECO:0000256" key="1">
    <source>
        <dbReference type="SAM" id="SignalP"/>
    </source>
</evidence>
<comment type="caution">
    <text evidence="2">The sequence shown here is derived from an EMBL/GenBank/DDBJ whole genome shotgun (WGS) entry which is preliminary data.</text>
</comment>
<evidence type="ECO:0000313" key="2">
    <source>
        <dbReference type="EMBL" id="KAA6365759.1"/>
    </source>
</evidence>
<sequence>MILLIGGCLIWISKTDIPYAQDAAIMRSVRESNNISEQDTQIKQNWIMKGQKRSQDVQNMKPLIETIREQSQRRRKQEELEIAEEEAIAQAYALRKQCEVNQLLNEEDDE</sequence>
<organism evidence="2 3">
    <name type="scientific">Streblomastix strix</name>
    <dbReference type="NCBI Taxonomy" id="222440"/>
    <lineage>
        <taxon>Eukaryota</taxon>
        <taxon>Metamonada</taxon>
        <taxon>Preaxostyla</taxon>
        <taxon>Oxymonadida</taxon>
        <taxon>Streblomastigidae</taxon>
        <taxon>Streblomastix</taxon>
    </lineage>
</organism>
<gene>
    <name evidence="2" type="ORF">EZS28_038714</name>
</gene>
<protein>
    <submittedName>
        <fullName evidence="2">Uncharacterized protein</fullName>
    </submittedName>
</protein>
<feature type="chain" id="PRO_5023937203" evidence="1">
    <location>
        <begin position="16"/>
        <end position="110"/>
    </location>
</feature>
<keyword evidence="1" id="KW-0732">Signal</keyword>
<dbReference type="Proteomes" id="UP000324800">
    <property type="component" value="Unassembled WGS sequence"/>
</dbReference>
<accession>A0A5J4U5U8</accession>
<dbReference type="AlphaFoldDB" id="A0A5J4U5U8"/>